<dbReference type="GO" id="GO:0003677">
    <property type="term" value="F:DNA binding"/>
    <property type="evidence" value="ECO:0007669"/>
    <property type="project" value="UniProtKB-KW"/>
</dbReference>
<sequence length="308" mass="33221">MDRLDAIRLFVRVVEKGSFSAAAREAGIGQSAASKQVAALEARLGAQLLQRTSRSMAVTELGQTVYDAALRLVDDFSAIESLVGQGQSKPSGLVRLSVAPVFGRLYVVPHLPAFFAAYPDISVEMAATDRHINLIEDGFDLAIRHGNLSDSSMTARLLAKSFFVTVATPVYFARHGVPQAPRDLIDHACIGFTSRQDIRPWTYARGVTHHPQGPFRTSDAEQGRAALLAHLGIAHMPAWIVAPEIASGALQMVLQDHAVETTPINAVYPSRRHLPIKTRLLIDFLATTLARDLAVPGHGIATEIGPLG</sequence>
<dbReference type="RefSeq" id="WP_227322917.1">
    <property type="nucleotide sequence ID" value="NZ_JAESVB010000011.1"/>
</dbReference>
<evidence type="ECO:0000256" key="2">
    <source>
        <dbReference type="ARBA" id="ARBA00023015"/>
    </source>
</evidence>
<dbReference type="EMBL" id="JAESVB010000011">
    <property type="protein sequence ID" value="MCB8877265.1"/>
    <property type="molecule type" value="Genomic_DNA"/>
</dbReference>
<name>A0A963YVN1_9PROT</name>
<proteinExistence type="inferred from homology"/>
<dbReference type="CDD" id="cd08422">
    <property type="entry name" value="PBP2_CrgA_like"/>
    <property type="match status" value="1"/>
</dbReference>
<dbReference type="Gene3D" id="3.40.190.290">
    <property type="match status" value="1"/>
</dbReference>
<dbReference type="Pfam" id="PF03466">
    <property type="entry name" value="LysR_substrate"/>
    <property type="match status" value="1"/>
</dbReference>
<dbReference type="Proteomes" id="UP000708298">
    <property type="component" value="Unassembled WGS sequence"/>
</dbReference>
<dbReference type="PANTHER" id="PTHR30537:SF5">
    <property type="entry name" value="HTH-TYPE TRANSCRIPTIONAL ACTIVATOR TTDR-RELATED"/>
    <property type="match status" value="1"/>
</dbReference>
<keyword evidence="4" id="KW-0804">Transcription</keyword>
<dbReference type="InterPro" id="IPR005119">
    <property type="entry name" value="LysR_subst-bd"/>
</dbReference>
<keyword evidence="3" id="KW-0238">DNA-binding</keyword>
<evidence type="ECO:0000256" key="3">
    <source>
        <dbReference type="ARBA" id="ARBA00023125"/>
    </source>
</evidence>
<dbReference type="PANTHER" id="PTHR30537">
    <property type="entry name" value="HTH-TYPE TRANSCRIPTIONAL REGULATOR"/>
    <property type="match status" value="1"/>
</dbReference>
<reference evidence="6" key="2">
    <citation type="submission" date="2021-01" db="EMBL/GenBank/DDBJ databases">
        <authorList>
            <person name="Mieszkin S."/>
            <person name="Pouder E."/>
            <person name="Alain K."/>
        </authorList>
    </citation>
    <scope>NUCLEOTIDE SEQUENCE</scope>
    <source>
        <strain evidence="6">HW T2.11</strain>
    </source>
</reference>
<dbReference type="GO" id="GO:0003700">
    <property type="term" value="F:DNA-binding transcription factor activity"/>
    <property type="evidence" value="ECO:0007669"/>
    <property type="project" value="InterPro"/>
</dbReference>
<dbReference type="FunFam" id="1.10.10.10:FF:000001">
    <property type="entry name" value="LysR family transcriptional regulator"/>
    <property type="match status" value="1"/>
</dbReference>
<evidence type="ECO:0000259" key="5">
    <source>
        <dbReference type="PROSITE" id="PS50931"/>
    </source>
</evidence>
<evidence type="ECO:0000313" key="6">
    <source>
        <dbReference type="EMBL" id="MCB8877265.1"/>
    </source>
</evidence>
<keyword evidence="7" id="KW-1185">Reference proteome</keyword>
<gene>
    <name evidence="6" type="ORF">ASILVAE211_18860</name>
</gene>
<dbReference type="Gene3D" id="1.10.10.10">
    <property type="entry name" value="Winged helix-like DNA-binding domain superfamily/Winged helix DNA-binding domain"/>
    <property type="match status" value="1"/>
</dbReference>
<feature type="domain" description="HTH lysR-type" evidence="5">
    <location>
        <begin position="1"/>
        <end position="59"/>
    </location>
</feature>
<dbReference type="PRINTS" id="PR00039">
    <property type="entry name" value="HTHLYSR"/>
</dbReference>
<dbReference type="InterPro" id="IPR000847">
    <property type="entry name" value="LysR_HTH_N"/>
</dbReference>
<dbReference type="InterPro" id="IPR036388">
    <property type="entry name" value="WH-like_DNA-bd_sf"/>
</dbReference>
<organism evidence="6 7">
    <name type="scientific">Acidisoma silvae</name>
    <dbReference type="NCBI Taxonomy" id="2802396"/>
    <lineage>
        <taxon>Bacteria</taxon>
        <taxon>Pseudomonadati</taxon>
        <taxon>Pseudomonadota</taxon>
        <taxon>Alphaproteobacteria</taxon>
        <taxon>Acetobacterales</taxon>
        <taxon>Acidocellaceae</taxon>
        <taxon>Acidisoma</taxon>
    </lineage>
</organism>
<dbReference type="PROSITE" id="PS50931">
    <property type="entry name" value="HTH_LYSR"/>
    <property type="match status" value="1"/>
</dbReference>
<dbReference type="InterPro" id="IPR036390">
    <property type="entry name" value="WH_DNA-bd_sf"/>
</dbReference>
<keyword evidence="2" id="KW-0805">Transcription regulation</keyword>
<evidence type="ECO:0000313" key="7">
    <source>
        <dbReference type="Proteomes" id="UP000708298"/>
    </source>
</evidence>
<dbReference type="InterPro" id="IPR058163">
    <property type="entry name" value="LysR-type_TF_proteobact-type"/>
</dbReference>
<comment type="caution">
    <text evidence="6">The sequence shown here is derived from an EMBL/GenBank/DDBJ whole genome shotgun (WGS) entry which is preliminary data.</text>
</comment>
<dbReference type="SUPFAM" id="SSF46785">
    <property type="entry name" value="Winged helix' DNA-binding domain"/>
    <property type="match status" value="1"/>
</dbReference>
<evidence type="ECO:0000256" key="1">
    <source>
        <dbReference type="ARBA" id="ARBA00009437"/>
    </source>
</evidence>
<accession>A0A963YVN1</accession>
<reference evidence="6" key="1">
    <citation type="journal article" date="2021" name="Microorganisms">
        <title>Acidisoma silvae sp. nov. and Acidisomacellulosilytica sp. nov., Two Acidophilic Bacteria Isolated from Decaying Wood, Hydrolyzing Cellulose and Producing Poly-3-hydroxybutyrate.</title>
        <authorList>
            <person name="Mieszkin S."/>
            <person name="Pouder E."/>
            <person name="Uroz S."/>
            <person name="Simon-Colin C."/>
            <person name="Alain K."/>
        </authorList>
    </citation>
    <scope>NUCLEOTIDE SEQUENCE</scope>
    <source>
        <strain evidence="6">HW T2.11</strain>
    </source>
</reference>
<dbReference type="Pfam" id="PF00126">
    <property type="entry name" value="HTH_1"/>
    <property type="match status" value="1"/>
</dbReference>
<dbReference type="AlphaFoldDB" id="A0A963YVN1"/>
<dbReference type="SUPFAM" id="SSF53850">
    <property type="entry name" value="Periplasmic binding protein-like II"/>
    <property type="match status" value="1"/>
</dbReference>
<evidence type="ECO:0000256" key="4">
    <source>
        <dbReference type="ARBA" id="ARBA00023163"/>
    </source>
</evidence>
<comment type="similarity">
    <text evidence="1">Belongs to the LysR transcriptional regulatory family.</text>
</comment>
<protein>
    <submittedName>
        <fullName evidence="6">LysR family transcriptional regulator</fullName>
    </submittedName>
</protein>